<dbReference type="AlphaFoldDB" id="A0A146LAB2"/>
<name>A0A146LAB2_LYGHE</name>
<reference evidence="2" key="1">
    <citation type="journal article" date="2016" name="Gigascience">
        <title>De novo construction of an expanded transcriptome assembly for the western tarnished plant bug, Lygus hesperus.</title>
        <authorList>
            <person name="Tassone E.E."/>
            <person name="Geib S.M."/>
            <person name="Hall B."/>
            <person name="Fabrick J.A."/>
            <person name="Brent C.S."/>
            <person name="Hull J.J."/>
        </authorList>
    </citation>
    <scope>NUCLEOTIDE SEQUENCE</scope>
</reference>
<protein>
    <submittedName>
        <fullName evidence="2">Uncharacterized protein</fullName>
    </submittedName>
</protein>
<feature type="region of interest" description="Disordered" evidence="1">
    <location>
        <begin position="119"/>
        <end position="144"/>
    </location>
</feature>
<proteinExistence type="predicted"/>
<accession>A0A146LAB2</accession>
<gene>
    <name evidence="2" type="ORF">g.16238</name>
</gene>
<evidence type="ECO:0000256" key="1">
    <source>
        <dbReference type="SAM" id="MobiDB-lite"/>
    </source>
</evidence>
<dbReference type="EMBL" id="GDHC01013355">
    <property type="protein sequence ID" value="JAQ05274.1"/>
    <property type="molecule type" value="Transcribed_RNA"/>
</dbReference>
<evidence type="ECO:0000313" key="2">
    <source>
        <dbReference type="EMBL" id="JAQ05274.1"/>
    </source>
</evidence>
<feature type="compositionally biased region" description="Basic and acidic residues" evidence="1">
    <location>
        <begin position="69"/>
        <end position="81"/>
    </location>
</feature>
<feature type="compositionally biased region" description="Polar residues" evidence="1">
    <location>
        <begin position="133"/>
        <end position="144"/>
    </location>
</feature>
<sequence>MEGGVGETQRKSRPSLYRRQSESTWNRIGSEDGYSSTLTTKLTTEQADDTAMIPPLSPLSPAHQPRTCATRDTEKCAEEHERRNGLALYRRRNTKQDGVKMELETVDSLSSEFVEVGQEREEGVETYPRHNRSTGGEDTTPSVLDTTCTTIRYPRAWCNDDEDAAQSVLESFNKNRQVPMDSSTGRTWVYSDTKQIRSYQ</sequence>
<feature type="region of interest" description="Disordered" evidence="1">
    <location>
        <begin position="1"/>
        <end position="81"/>
    </location>
</feature>
<feature type="compositionally biased region" description="Polar residues" evidence="1">
    <location>
        <begin position="22"/>
        <end position="45"/>
    </location>
</feature>
<organism evidence="2">
    <name type="scientific">Lygus hesperus</name>
    <name type="common">Western plant bug</name>
    <dbReference type="NCBI Taxonomy" id="30085"/>
    <lineage>
        <taxon>Eukaryota</taxon>
        <taxon>Metazoa</taxon>
        <taxon>Ecdysozoa</taxon>
        <taxon>Arthropoda</taxon>
        <taxon>Hexapoda</taxon>
        <taxon>Insecta</taxon>
        <taxon>Pterygota</taxon>
        <taxon>Neoptera</taxon>
        <taxon>Paraneoptera</taxon>
        <taxon>Hemiptera</taxon>
        <taxon>Heteroptera</taxon>
        <taxon>Panheteroptera</taxon>
        <taxon>Cimicomorpha</taxon>
        <taxon>Miridae</taxon>
        <taxon>Mirini</taxon>
        <taxon>Lygus</taxon>
    </lineage>
</organism>